<feature type="domain" description="Copper amine oxidase-like N-terminal" evidence="2">
    <location>
        <begin position="358"/>
        <end position="456"/>
    </location>
</feature>
<name>A0ABW3S3U7_9BACL</name>
<evidence type="ECO:0000313" key="4">
    <source>
        <dbReference type="Proteomes" id="UP001597262"/>
    </source>
</evidence>
<dbReference type="EMBL" id="JBHTLM010000027">
    <property type="protein sequence ID" value="MFD1179243.1"/>
    <property type="molecule type" value="Genomic_DNA"/>
</dbReference>
<dbReference type="Proteomes" id="UP001597262">
    <property type="component" value="Unassembled WGS sequence"/>
</dbReference>
<evidence type="ECO:0000313" key="3">
    <source>
        <dbReference type="EMBL" id="MFD1179243.1"/>
    </source>
</evidence>
<gene>
    <name evidence="3" type="ORF">ACFQ3W_23520</name>
</gene>
<reference evidence="4" key="1">
    <citation type="journal article" date="2019" name="Int. J. Syst. Evol. Microbiol.">
        <title>The Global Catalogue of Microorganisms (GCM) 10K type strain sequencing project: providing services to taxonomists for standard genome sequencing and annotation.</title>
        <authorList>
            <consortium name="The Broad Institute Genomics Platform"/>
            <consortium name="The Broad Institute Genome Sequencing Center for Infectious Disease"/>
            <person name="Wu L."/>
            <person name="Ma J."/>
        </authorList>
    </citation>
    <scope>NUCLEOTIDE SEQUENCE [LARGE SCALE GENOMIC DNA]</scope>
    <source>
        <strain evidence="4">CCUG 59189</strain>
    </source>
</reference>
<accession>A0ABW3S3U7</accession>
<dbReference type="RefSeq" id="WP_379321671.1">
    <property type="nucleotide sequence ID" value="NZ_JBHTLM010000027.1"/>
</dbReference>
<feature type="transmembrane region" description="Helical" evidence="1">
    <location>
        <begin position="6"/>
        <end position="28"/>
    </location>
</feature>
<keyword evidence="1" id="KW-0812">Transmembrane</keyword>
<comment type="caution">
    <text evidence="3">The sequence shown here is derived from an EMBL/GenBank/DDBJ whole genome shotgun (WGS) entry which is preliminary data.</text>
</comment>
<dbReference type="InterPro" id="IPR012854">
    <property type="entry name" value="Cu_amine_oxidase-like_N"/>
</dbReference>
<dbReference type="InterPro" id="IPR036582">
    <property type="entry name" value="Mao_N_sf"/>
</dbReference>
<organism evidence="3 4">
    <name type="scientific">Paenibacillus puldeungensis</name>
    <dbReference type="NCBI Taxonomy" id="696536"/>
    <lineage>
        <taxon>Bacteria</taxon>
        <taxon>Bacillati</taxon>
        <taxon>Bacillota</taxon>
        <taxon>Bacilli</taxon>
        <taxon>Bacillales</taxon>
        <taxon>Paenibacillaceae</taxon>
        <taxon>Paenibacillus</taxon>
    </lineage>
</organism>
<keyword evidence="1" id="KW-0472">Membrane</keyword>
<keyword evidence="4" id="KW-1185">Reference proteome</keyword>
<proteinExistence type="predicted"/>
<protein>
    <submittedName>
        <fullName evidence="3">Copper amine oxidase N-terminal domain-containing protein</fullName>
    </submittedName>
</protein>
<evidence type="ECO:0000256" key="1">
    <source>
        <dbReference type="SAM" id="Phobius"/>
    </source>
</evidence>
<evidence type="ECO:0000259" key="2">
    <source>
        <dbReference type="Pfam" id="PF07833"/>
    </source>
</evidence>
<dbReference type="Pfam" id="PF07833">
    <property type="entry name" value="Cu_amine_oxidN1"/>
    <property type="match status" value="1"/>
</dbReference>
<dbReference type="Gene3D" id="3.30.457.10">
    <property type="entry name" value="Copper amine oxidase-like, N-terminal domain"/>
    <property type="match status" value="1"/>
</dbReference>
<keyword evidence="1" id="KW-1133">Transmembrane helix</keyword>
<dbReference type="SUPFAM" id="SSF55383">
    <property type="entry name" value="Copper amine oxidase, domain N"/>
    <property type="match status" value="1"/>
</dbReference>
<sequence length="472" mass="53501">MKNIQFIAWFAAFILLFTAIVGTFVYAVDPLQLYRKSAYEPLFTKQERYQNPGLAKNYAYDTIILGSSMTENFVPSQVGKVLGGKVMKLSMEGSTAKEQRMIADVAIKTGQVKKVLWGIDYFSFRDDSVRGEETFPYYLYDESKLNDYKYLFNISNVKHALGVLYLPKAMLPELRTLDMLNNWDASAVYGAKRVLAKREEARLSEQMTSETEPSLDIVKKSFDRNTISLMKAHPEIEFIVYFPPYSILRQQLWYSINPERFNNQLEMKKYMFEQFSALSNVTVHDFQNDSSITYNLDEFKDLSHHSADINRFIVEEIAAGSHLVTAENVELNNRQLQEQVNSLVVGESGQIYSIAININGEPVMFKELPPADSDQVSVPLKDFADAAGIEFTYDAGSKNVSLSYGEQELSLGVGDQTAKVNGESTSLDIPAKIYKNRVNGPLIQIIQLLRGEVEITKDEPDSHLVTYNITLD</sequence>